<reference evidence="1 2" key="2">
    <citation type="journal article" date="2005" name="Science">
        <title>The genome of the African trypanosome Trypanosoma brucei.</title>
        <authorList>
            <person name="Berriman M."/>
            <person name="Ghedin E."/>
            <person name="Hertz-Fowler C."/>
            <person name="Blandin G."/>
            <person name="Renauld H."/>
            <person name="Bartholomeu D.C."/>
            <person name="Lennard N.J."/>
            <person name="Caler E."/>
            <person name="Hamlin N.E."/>
            <person name="Haas B."/>
            <person name="Bohme U."/>
            <person name="Hannick L."/>
            <person name="Aslett M.A."/>
            <person name="Shallom J."/>
            <person name="Marcello L."/>
            <person name="Hou L."/>
            <person name="Wickstead B."/>
            <person name="Alsmark U.C."/>
            <person name="Arrowsmith C."/>
            <person name="Atkin R.J."/>
            <person name="Barron A.J."/>
            <person name="Bringaud F."/>
            <person name="Brooks K."/>
            <person name="Carrington M."/>
            <person name="Cherevach I."/>
            <person name="Chillingworth T.J."/>
            <person name="Churcher C."/>
            <person name="Clark L.N."/>
            <person name="Corton C.H."/>
            <person name="Cronin A."/>
            <person name="Davies R.M."/>
            <person name="Doggett J."/>
            <person name="Djikeng A."/>
            <person name="Feldblyum T."/>
            <person name="Field M.C."/>
            <person name="Fraser A."/>
            <person name="Goodhead I."/>
            <person name="Hance Z."/>
            <person name="Harper D."/>
            <person name="Harris B.R."/>
            <person name="Hauser H."/>
            <person name="Hostetler J."/>
            <person name="Ivens A."/>
            <person name="Jagels K."/>
            <person name="Johnson D."/>
            <person name="Johnson J."/>
            <person name="Jones K."/>
            <person name="Kerhornou A.X."/>
            <person name="Koo H."/>
            <person name="Larke N."/>
            <person name="Landfear S."/>
            <person name="Larkin C."/>
            <person name="Leech V."/>
            <person name="Line A."/>
            <person name="Lord A."/>
            <person name="Macleod A."/>
            <person name="Mooney P.J."/>
            <person name="Moule S."/>
            <person name="Martin D.M."/>
            <person name="Morgan G.W."/>
            <person name="Mungall K."/>
            <person name="Norbertczak H."/>
            <person name="Ormond D."/>
            <person name="Pai G."/>
            <person name="Peacock C.S."/>
            <person name="Peterson J."/>
            <person name="Quail M.A."/>
            <person name="Rabbinowitsch E."/>
            <person name="Rajandream M.A."/>
            <person name="Reitter C."/>
            <person name="Salzberg S.L."/>
            <person name="Sanders M."/>
            <person name="Schobel S."/>
            <person name="Sharp S."/>
            <person name="Simmonds M."/>
            <person name="Simpson A.J."/>
            <person name="Tallon L."/>
            <person name="Turner C.M."/>
            <person name="Tait A."/>
            <person name="Tivey A.R."/>
            <person name="Van Aken S."/>
            <person name="Walker D."/>
            <person name="Wanless D."/>
            <person name="Wang S."/>
            <person name="White B."/>
            <person name="White O."/>
            <person name="Whitehead S."/>
            <person name="Woodward J."/>
            <person name="Wortman J."/>
            <person name="Adams M.D."/>
            <person name="Embley T.M."/>
            <person name="Gull K."/>
            <person name="Ullu E."/>
            <person name="Barry J.D."/>
            <person name="Fairlamb A.H."/>
            <person name="Opperdoes F."/>
            <person name="Barrell B.G."/>
            <person name="Donelson J.E."/>
            <person name="Hall N."/>
            <person name="Fraser C.M."/>
            <person name="Melville S.E."/>
            <person name="El-Sayed N.M."/>
        </authorList>
    </citation>
    <scope>NUCLEOTIDE SEQUENCE [LARGE SCALE GENOMIC DNA]</scope>
    <source>
        <strain evidence="1 2">927/4 GUTat10.1</strain>
    </source>
</reference>
<evidence type="ECO:0000313" key="1">
    <source>
        <dbReference type="EMBL" id="EAN78241.1"/>
    </source>
</evidence>
<dbReference type="Proteomes" id="UP000008524">
    <property type="component" value="Chromosome 10"/>
</dbReference>
<dbReference type="AlphaFoldDB" id="Q38AC9"/>
<protein>
    <submittedName>
        <fullName evidence="1">Uncharacterized protein</fullName>
    </submittedName>
</protein>
<reference evidence="1 2" key="1">
    <citation type="journal article" date="2005" name="Science">
        <title>Comparative genomics of trypanosomatid parasitic protozoa.</title>
        <authorList>
            <person name="El-Sayed N.M."/>
            <person name="Myler P.J."/>
            <person name="Blandin G."/>
            <person name="Berriman M."/>
            <person name="Crabtree J."/>
            <person name="Aggarwal G."/>
            <person name="Caler E."/>
            <person name="Renauld H."/>
            <person name="Worthey E.A."/>
            <person name="Hertz-Fowler C."/>
            <person name="Ghedin E."/>
            <person name="Peacock C."/>
            <person name="Bartholomeu D.C."/>
            <person name="Haas B.J."/>
            <person name="Tran A.N."/>
            <person name="Wortman J.R."/>
            <person name="Alsmark U.C."/>
            <person name="Angiuoli S."/>
            <person name="Anupama A."/>
            <person name="Badger J."/>
            <person name="Bringaud F."/>
            <person name="Cadag E."/>
            <person name="Carlton J.M."/>
            <person name="Cerqueira G.C."/>
            <person name="Creasy T."/>
            <person name="Delcher A.L."/>
            <person name="Djikeng A."/>
            <person name="Embley T.M."/>
            <person name="Hauser C."/>
            <person name="Ivens A.C."/>
            <person name="Kummerfeld S.K."/>
            <person name="Pereira-Leal J.B."/>
            <person name="Nilsson D."/>
            <person name="Peterson J."/>
            <person name="Salzberg S.L."/>
            <person name="Shallom J."/>
            <person name="Silva J.C."/>
            <person name="Sundaram J."/>
            <person name="Westenberger S."/>
            <person name="White O."/>
            <person name="Melville S.E."/>
            <person name="Donelson J.E."/>
            <person name="Andersson B."/>
            <person name="Stuart K.D."/>
            <person name="Hall N."/>
        </authorList>
    </citation>
    <scope>NUCLEOTIDE SEQUENCE [LARGE SCALE GENOMIC DNA]</scope>
    <source>
        <strain evidence="1 2">927/4 GUTat10.1</strain>
    </source>
</reference>
<keyword evidence="2" id="KW-1185">Reference proteome</keyword>
<sequence length="64" mass="6918">MTSLGLLRGAFGREKTAPTVQSCCGGRRPARQLEWGCGKSLGPCSVLSMGETRRPRRARGAPDW</sequence>
<dbReference type="PaxDb" id="5691-EAN78241"/>
<dbReference type="InParanoid" id="Q38AC9"/>
<name>Q38AC9_TRYB2</name>
<dbReference type="EMBL" id="CM000208">
    <property type="protein sequence ID" value="EAN78241.1"/>
    <property type="molecule type" value="Genomic_DNA"/>
</dbReference>
<organism evidence="1 2">
    <name type="scientific">Trypanosoma brucei brucei (strain 927/4 GUTat10.1)</name>
    <dbReference type="NCBI Taxonomy" id="185431"/>
    <lineage>
        <taxon>Eukaryota</taxon>
        <taxon>Discoba</taxon>
        <taxon>Euglenozoa</taxon>
        <taxon>Kinetoplastea</taxon>
        <taxon>Metakinetoplastina</taxon>
        <taxon>Trypanosomatida</taxon>
        <taxon>Trypanosomatidae</taxon>
        <taxon>Trypanosoma</taxon>
    </lineage>
</organism>
<gene>
    <name evidence="1" type="ORF">Tb10.6k15.2140</name>
</gene>
<accession>Q38AC9</accession>
<dbReference type="VEuPathDB" id="TriTrypDB:Tb927.10.8350"/>
<evidence type="ECO:0000313" key="2">
    <source>
        <dbReference type="Proteomes" id="UP000008524"/>
    </source>
</evidence>
<dbReference type="GeneID" id="3662217"/>
<proteinExistence type="predicted"/>
<dbReference type="KEGG" id="tbr:Tb10.6k15.2140"/>
<dbReference type="RefSeq" id="XP_823069.1">
    <property type="nucleotide sequence ID" value="XM_817976.1"/>
</dbReference>